<evidence type="ECO:0000313" key="3">
    <source>
        <dbReference type="Proteomes" id="UP000001075"/>
    </source>
</evidence>
<evidence type="ECO:0000313" key="2">
    <source>
        <dbReference type="EMBL" id="EGW05724.1"/>
    </source>
</evidence>
<reference evidence="3" key="1">
    <citation type="journal article" date="2011" name="Nat. Biotechnol.">
        <title>The genomic sequence of the Chinese hamster ovary (CHO)-K1 cell line.</title>
        <authorList>
            <person name="Xu X."/>
            <person name="Nagarajan H."/>
            <person name="Lewis N.E."/>
            <person name="Pan S."/>
            <person name="Cai Z."/>
            <person name="Liu X."/>
            <person name="Chen W."/>
            <person name="Xie M."/>
            <person name="Wang W."/>
            <person name="Hammond S."/>
            <person name="Andersen M.R."/>
            <person name="Neff N."/>
            <person name="Passarelli B."/>
            <person name="Koh W."/>
            <person name="Fan H.C."/>
            <person name="Wang J."/>
            <person name="Gui Y."/>
            <person name="Lee K.H."/>
            <person name="Betenbaugh M.J."/>
            <person name="Quake S.R."/>
            <person name="Famili I."/>
            <person name="Palsson B.O."/>
            <person name="Wang J."/>
        </authorList>
    </citation>
    <scope>NUCLEOTIDE SEQUENCE [LARGE SCALE GENOMIC DNA]</scope>
    <source>
        <strain evidence="3">CHO K1 cell line</strain>
    </source>
</reference>
<protein>
    <submittedName>
        <fullName evidence="2">Uncharacterized protein</fullName>
    </submittedName>
</protein>
<name>G3I5T0_CRIGR</name>
<evidence type="ECO:0000256" key="1">
    <source>
        <dbReference type="SAM" id="MobiDB-lite"/>
    </source>
</evidence>
<dbReference type="EMBL" id="JH001318">
    <property type="protein sequence ID" value="EGW05724.1"/>
    <property type="molecule type" value="Genomic_DNA"/>
</dbReference>
<gene>
    <name evidence="2" type="ORF">I79_018837</name>
</gene>
<feature type="compositionally biased region" description="Polar residues" evidence="1">
    <location>
        <begin position="36"/>
        <end position="45"/>
    </location>
</feature>
<sequence length="59" mass="6360">MWVLWKSSQCSQILSSLSRCVLKADHLGEGTRGSGPMTSSSSPLTTKPELASKPPSYHI</sequence>
<accession>G3I5T0</accession>
<dbReference type="Proteomes" id="UP000001075">
    <property type="component" value="Unassembled WGS sequence"/>
</dbReference>
<dbReference type="AlphaFoldDB" id="G3I5T0"/>
<organism evidence="2 3">
    <name type="scientific">Cricetulus griseus</name>
    <name type="common">Chinese hamster</name>
    <name type="synonym">Cricetulus barabensis griseus</name>
    <dbReference type="NCBI Taxonomy" id="10029"/>
    <lineage>
        <taxon>Eukaryota</taxon>
        <taxon>Metazoa</taxon>
        <taxon>Chordata</taxon>
        <taxon>Craniata</taxon>
        <taxon>Vertebrata</taxon>
        <taxon>Euteleostomi</taxon>
        <taxon>Mammalia</taxon>
        <taxon>Eutheria</taxon>
        <taxon>Euarchontoglires</taxon>
        <taxon>Glires</taxon>
        <taxon>Rodentia</taxon>
        <taxon>Myomorpha</taxon>
        <taxon>Muroidea</taxon>
        <taxon>Cricetidae</taxon>
        <taxon>Cricetinae</taxon>
        <taxon>Cricetulus</taxon>
    </lineage>
</organism>
<feature type="region of interest" description="Disordered" evidence="1">
    <location>
        <begin position="27"/>
        <end position="59"/>
    </location>
</feature>
<proteinExistence type="predicted"/>
<dbReference type="InParanoid" id="G3I5T0"/>